<keyword evidence="1" id="KW-0812">Transmembrane</keyword>
<dbReference type="EMBL" id="LR134493">
    <property type="protein sequence ID" value="VEI61107.1"/>
    <property type="molecule type" value="Genomic_DNA"/>
</dbReference>
<evidence type="ECO:0000313" key="2">
    <source>
        <dbReference type="EMBL" id="VEI61107.1"/>
    </source>
</evidence>
<evidence type="ECO:0000313" key="3">
    <source>
        <dbReference type="Proteomes" id="UP000281904"/>
    </source>
</evidence>
<name>A0A448S016_SERRU</name>
<evidence type="ECO:0000256" key="1">
    <source>
        <dbReference type="SAM" id="Phobius"/>
    </source>
</evidence>
<keyword evidence="1" id="KW-0472">Membrane</keyword>
<dbReference type="RefSeq" id="WP_126530147.1">
    <property type="nucleotide sequence ID" value="NZ_LR134493.1"/>
</dbReference>
<sequence length="186" mass="21729">MDQESLKKLTEEYQSKYDKHLTPELDLTSLVLKAHLFLEEILYEIVLLHCKAPKALEGIQFSFHHKLKLAEALYGVHMYKIEFPRGIWPVLDALNKLRNELAHRIDSPKLEDKIVNFLRASEENMMKGKSSQHFNEVLCDPKLLTERMLNVLLYVLGWLGYMHGIIYLNPPERFLAPLFPEVNNKS</sequence>
<reference evidence="2 3" key="1">
    <citation type="submission" date="2018-12" db="EMBL/GenBank/DDBJ databases">
        <authorList>
            <consortium name="Pathogen Informatics"/>
        </authorList>
    </citation>
    <scope>NUCLEOTIDE SEQUENCE [LARGE SCALE GENOMIC DNA]</scope>
    <source>
        <strain evidence="2 3">NCTC10036</strain>
    </source>
</reference>
<keyword evidence="1" id="KW-1133">Transmembrane helix</keyword>
<evidence type="ECO:0008006" key="4">
    <source>
        <dbReference type="Google" id="ProtNLM"/>
    </source>
</evidence>
<gene>
    <name evidence="2" type="ORF">NCTC10036_00071</name>
</gene>
<organism evidence="2 3">
    <name type="scientific">Serratia rubidaea</name>
    <name type="common">Serratia marinorubra</name>
    <dbReference type="NCBI Taxonomy" id="61652"/>
    <lineage>
        <taxon>Bacteria</taxon>
        <taxon>Pseudomonadati</taxon>
        <taxon>Pseudomonadota</taxon>
        <taxon>Gammaproteobacteria</taxon>
        <taxon>Enterobacterales</taxon>
        <taxon>Yersiniaceae</taxon>
        <taxon>Serratia</taxon>
    </lineage>
</organism>
<feature type="transmembrane region" description="Helical" evidence="1">
    <location>
        <begin position="151"/>
        <end position="168"/>
    </location>
</feature>
<proteinExistence type="predicted"/>
<dbReference type="AlphaFoldDB" id="A0A448S016"/>
<protein>
    <recommendedName>
        <fullName evidence="4">Mannitol repressor protein</fullName>
    </recommendedName>
</protein>
<accession>A0A448S016</accession>
<dbReference type="Proteomes" id="UP000281904">
    <property type="component" value="Chromosome"/>
</dbReference>